<dbReference type="Proteomes" id="UP000217428">
    <property type="component" value="Segment"/>
</dbReference>
<gene>
    <name evidence="12" type="ORF">EPTV-WA-078</name>
</gene>
<keyword evidence="9 11" id="KW-0472">Membrane</keyword>
<dbReference type="Pfam" id="PF03213">
    <property type="entry name" value="Pox_P35"/>
    <property type="match status" value="1"/>
</dbReference>
<dbReference type="InterPro" id="IPR004900">
    <property type="entry name" value="Poxvirus_P35"/>
</dbReference>
<organism evidence="12 13">
    <name type="scientific">Eptesipox virus</name>
    <dbReference type="NCBI Taxonomy" id="1329402"/>
    <lineage>
        <taxon>Viruses</taxon>
        <taxon>Varidnaviria</taxon>
        <taxon>Bamfordvirae</taxon>
        <taxon>Nucleocytoviricota</taxon>
        <taxon>Pokkesviricetes</taxon>
        <taxon>Chitovirales</taxon>
        <taxon>Poxviridae</taxon>
        <taxon>Chordopoxvirinae</taxon>
        <taxon>Vespertilionpoxvirus</taxon>
        <taxon>Vespertilionpoxvirus eptesipox</taxon>
    </lineage>
</organism>
<keyword evidence="8 11" id="KW-1133">Transmembrane helix</keyword>
<evidence type="ECO:0000256" key="9">
    <source>
        <dbReference type="ARBA" id="ARBA00023136"/>
    </source>
</evidence>
<keyword evidence="13" id="KW-1185">Reference proteome</keyword>
<protein>
    <submittedName>
        <fullName evidence="12">IMV heparin-binding surface protein</fullName>
    </submittedName>
</protein>
<dbReference type="EMBL" id="KY747497">
    <property type="protein sequence ID" value="ASK51279.1"/>
    <property type="molecule type" value="Genomic_DNA"/>
</dbReference>
<keyword evidence="2" id="KW-0945">Host-virus interaction</keyword>
<keyword evidence="7" id="KW-0426">Late protein</keyword>
<proteinExistence type="predicted"/>
<evidence type="ECO:0000256" key="2">
    <source>
        <dbReference type="ARBA" id="ARBA00022581"/>
    </source>
</evidence>
<feature type="transmembrane region" description="Helical" evidence="11">
    <location>
        <begin position="295"/>
        <end position="318"/>
    </location>
</feature>
<keyword evidence="6" id="KW-0261">Viral envelope protein</keyword>
<sequence length="337" mass="38461">MDMISKTIDNIPIIILPIVDRAAEDVVVDPAFHNTESGALINTISKTENAGDIIKCFDTEKKLSSSVTTNINSIYKFFEWQRVSKTSVEGFTKFFSPFCNSICTSEAKLSMANHFSLWDDLASTNSMKTVHHDKYVVVVENDISMLNVPILYTLIESMKNHNIDILQLREALYSGGNRDILSSEPALYSYKGAYDISLSCYIIKIATMLKYIEEIKKIGGISTGLYFEMSKIEQDVEINRHILNDASEYVKHEPRFLSNKRISNMRNGLWNRVGNWLSKRFPDITYLLTMPLFSFFNLFDVTLLGVLIIIYIFILIIFNVSSKLMWFSAGTAFTYVI</sequence>
<keyword evidence="5" id="KW-0946">Virion</keyword>
<evidence type="ECO:0000256" key="4">
    <source>
        <dbReference type="ARBA" id="ARBA00022804"/>
    </source>
</evidence>
<evidence type="ECO:0000313" key="13">
    <source>
        <dbReference type="Proteomes" id="UP000217428"/>
    </source>
</evidence>
<evidence type="ECO:0000256" key="7">
    <source>
        <dbReference type="ARBA" id="ARBA00022921"/>
    </source>
</evidence>
<evidence type="ECO:0000313" key="12">
    <source>
        <dbReference type="EMBL" id="ASK51279.1"/>
    </source>
</evidence>
<reference evidence="12 13" key="1">
    <citation type="journal article" date="2017" name="Virus Genes">
        <title>Characterization of Eptesipoxvirus, a novel poxvirus from a microchiropteran bat.</title>
        <authorList>
            <person name="Tu S.L."/>
            <person name="Nakazawa Y."/>
            <person name="Gao J."/>
            <person name="Wilkins K."/>
            <person name="Gallardo-Romero N."/>
            <person name="Li Y."/>
            <person name="Emerson G.L."/>
            <person name="Carroll D.S."/>
            <person name="Upton C."/>
        </authorList>
    </citation>
    <scope>NUCLEOTIDE SEQUENCE [LARGE SCALE GENOMIC DNA]</scope>
    <source>
        <strain evidence="12 13">Washington</strain>
    </source>
</reference>
<evidence type="ECO:0000256" key="6">
    <source>
        <dbReference type="ARBA" id="ARBA00022879"/>
    </source>
</evidence>
<dbReference type="GO" id="GO:0019031">
    <property type="term" value="C:viral envelope"/>
    <property type="evidence" value="ECO:0007669"/>
    <property type="project" value="UniProtKB-KW"/>
</dbReference>
<evidence type="ECO:0000256" key="8">
    <source>
        <dbReference type="ARBA" id="ARBA00022989"/>
    </source>
</evidence>
<keyword evidence="10" id="KW-1160">Virus entry into host cell</keyword>
<comment type="subcellular location">
    <subcellularLocation>
        <location evidence="1">Virion membrane</location>
        <topology evidence="1">Single-pass membrane protein</topology>
    </subcellularLocation>
</comment>
<name>A0A220T6D9_9POXV</name>
<evidence type="ECO:0000256" key="10">
    <source>
        <dbReference type="ARBA" id="ARBA00023296"/>
    </source>
</evidence>
<keyword evidence="4" id="KW-1161">Viral attachment to host cell</keyword>
<dbReference type="OrthoDB" id="9093at10239"/>
<dbReference type="GO" id="GO:0055036">
    <property type="term" value="C:virion membrane"/>
    <property type="evidence" value="ECO:0007669"/>
    <property type="project" value="UniProtKB-SubCell"/>
</dbReference>
<evidence type="ECO:0000256" key="1">
    <source>
        <dbReference type="ARBA" id="ARBA00004381"/>
    </source>
</evidence>
<evidence type="ECO:0000256" key="11">
    <source>
        <dbReference type="SAM" id="Phobius"/>
    </source>
</evidence>
<dbReference type="GO" id="GO:0046718">
    <property type="term" value="P:symbiont entry into host cell"/>
    <property type="evidence" value="ECO:0007669"/>
    <property type="project" value="UniProtKB-KW"/>
</dbReference>
<dbReference type="GO" id="GO:0019062">
    <property type="term" value="P:virion attachment to host cell"/>
    <property type="evidence" value="ECO:0007669"/>
    <property type="project" value="UniProtKB-KW"/>
</dbReference>
<accession>A0A220T6D9</accession>
<keyword evidence="3 11" id="KW-0812">Transmembrane</keyword>
<evidence type="ECO:0000256" key="3">
    <source>
        <dbReference type="ARBA" id="ARBA00022692"/>
    </source>
</evidence>
<evidence type="ECO:0000256" key="5">
    <source>
        <dbReference type="ARBA" id="ARBA00022844"/>
    </source>
</evidence>